<protein>
    <submittedName>
        <fullName evidence="1">Uncharacterized protein</fullName>
    </submittedName>
</protein>
<proteinExistence type="predicted"/>
<keyword evidence="2" id="KW-1185">Reference proteome</keyword>
<evidence type="ECO:0000313" key="1">
    <source>
        <dbReference type="EMBL" id="RAK96683.1"/>
    </source>
</evidence>
<dbReference type="VEuPathDB" id="FungiDB:BO80DRAFT_217213"/>
<dbReference type="OrthoDB" id="4510378at2759"/>
<dbReference type="RefSeq" id="XP_025571011.1">
    <property type="nucleotide sequence ID" value="XM_025714361.1"/>
</dbReference>
<accession>A0A395GRH9</accession>
<evidence type="ECO:0000313" key="2">
    <source>
        <dbReference type="Proteomes" id="UP000249402"/>
    </source>
</evidence>
<gene>
    <name evidence="1" type="ORF">BO80DRAFT_217213</name>
</gene>
<dbReference type="GeneID" id="37219226"/>
<dbReference type="EMBL" id="KZ824471">
    <property type="protein sequence ID" value="RAK96683.1"/>
    <property type="molecule type" value="Genomic_DNA"/>
</dbReference>
<dbReference type="AlphaFoldDB" id="A0A395GRH9"/>
<name>A0A395GRH9_9EURO</name>
<organism evidence="1 2">
    <name type="scientific">Aspergillus ibericus CBS 121593</name>
    <dbReference type="NCBI Taxonomy" id="1448316"/>
    <lineage>
        <taxon>Eukaryota</taxon>
        <taxon>Fungi</taxon>
        <taxon>Dikarya</taxon>
        <taxon>Ascomycota</taxon>
        <taxon>Pezizomycotina</taxon>
        <taxon>Eurotiomycetes</taxon>
        <taxon>Eurotiomycetidae</taxon>
        <taxon>Eurotiales</taxon>
        <taxon>Aspergillaceae</taxon>
        <taxon>Aspergillus</taxon>
        <taxon>Aspergillus subgen. Circumdati</taxon>
    </lineage>
</organism>
<dbReference type="Proteomes" id="UP000249402">
    <property type="component" value="Unassembled WGS sequence"/>
</dbReference>
<reference evidence="1 2" key="1">
    <citation type="submission" date="2018-02" db="EMBL/GenBank/DDBJ databases">
        <title>The genomes of Aspergillus section Nigri reveals drivers in fungal speciation.</title>
        <authorList>
            <consortium name="DOE Joint Genome Institute"/>
            <person name="Vesth T.C."/>
            <person name="Nybo J."/>
            <person name="Theobald S."/>
            <person name="Brandl J."/>
            <person name="Frisvad J.C."/>
            <person name="Nielsen K.F."/>
            <person name="Lyhne E.K."/>
            <person name="Kogle M.E."/>
            <person name="Kuo A."/>
            <person name="Riley R."/>
            <person name="Clum A."/>
            <person name="Nolan M."/>
            <person name="Lipzen A."/>
            <person name="Salamov A."/>
            <person name="Henrissat B."/>
            <person name="Wiebenga A."/>
            <person name="De vries R.P."/>
            <person name="Grigoriev I.V."/>
            <person name="Mortensen U.H."/>
            <person name="Andersen M.R."/>
            <person name="Baker S.E."/>
        </authorList>
    </citation>
    <scope>NUCLEOTIDE SEQUENCE [LARGE SCALE GENOMIC DNA]</scope>
    <source>
        <strain evidence="1 2">CBS 121593</strain>
    </source>
</reference>
<sequence>MLRMLMKPYASQRTMSALEEEDTPNSYRSVADLTILVSWIMGGMHHYRSKSSAMTKSTGPQASWLRAVLPVCKFHFLSTYRSKTIHTHRLSAFLLCAEHESEPYGYLEGTIEVHATKLQDVNVLNCTYGGVCASMGVSHIIWRRTNGIIIANYL</sequence>